<dbReference type="AlphaFoldDB" id="A0A1W6N4G3"/>
<dbReference type="OrthoDB" id="7413598at2"/>
<evidence type="ECO:0000313" key="5">
    <source>
        <dbReference type="Proteomes" id="UP000237351"/>
    </source>
</evidence>
<feature type="transmembrane region" description="Helical" evidence="2">
    <location>
        <begin position="374"/>
        <end position="398"/>
    </location>
</feature>
<sequence>MDFSIYSYGGGQMLWTLFNGLALVFKSNSPYLTSVGYLSMIVGGVWATTRALFQANIGIFAKTWFIPSYAILSLMLVPKTTVNIVDEVDPYFNSDRVDNIPVGLALIASTASTFSRALTEEIESVFPTPENLRYVKAGPIFGARLAAQARYVRIKDPIVRQNIKDFMRQCFYWPFVASNLKGLKHEALTTNDILGFIKTNPHPWLGVYWRQPSGQTEFMDCKTSVGQVADVMALEGKHGLSFLAGTLFGAPVEEEKEVSSKLKHMMGDAWSKLAKQTSEASNSVGQQMLVNAYREAVDDKREEMGFERLSPELLSYSATRTLAGQSMSFLVKGSVATSFIPMVQSILFGMLLIVFVLIIPLCFVPGGLTLLTLWIRLIFCVQSFPVFSAILSSLTTMLQARANEGIFRAYGKGFSVETTTALADAAFDASCLMTGLQLSVPFIAYAFISKSGYALSSMASMMSAGVESIASKIGGEMADGNISFDNQSFHNQTISGRQIAQQQLGSHFNYGSSLSDGKMTLTTSTEGQQTVSVMQSTLTSNIASNDNLQASINDNYTQSQQLMENASSAYMKSTSDTASNLLNLTNRLSHGVGTTEGMSSSESTEMQKRLEQTMGDLQQFSKNNNITEQTAAEMALRVNAGASLNLGFVKTGIDGSTGLSANAQNQEAFQKIKNTDLGKRVSEGLSFAMQYAKQNSANITDQAARDAAQSFQGSYAEMQQSSEQFQKAYTRTENWSEAKSLADTKGISVNTNENEAYLGYVANKKFGGDVMQATQYVESHPHNREQGEFMAARKASFESWVNEATHKLSENEIQNYLGSMNPKVTGGSLEVAQHQINEAGLKSEDLLQSDFDLMGSTLDKSQNKNTEEIRSLRHDLEQQQATQERAHKEQNEKMNVTRMGKKMGRDLDSTIGDSN</sequence>
<protein>
    <recommendedName>
        <fullName evidence="3">TraG N-terminal Proteobacteria domain-containing protein</fullName>
    </recommendedName>
</protein>
<dbReference type="Pfam" id="PF07916">
    <property type="entry name" value="TraG_N"/>
    <property type="match status" value="1"/>
</dbReference>
<evidence type="ECO:0000256" key="1">
    <source>
        <dbReference type="SAM" id="MobiDB-lite"/>
    </source>
</evidence>
<accession>A0A1W6N4G3</accession>
<evidence type="ECO:0000259" key="3">
    <source>
        <dbReference type="Pfam" id="PF07916"/>
    </source>
</evidence>
<organism evidence="4 5">
    <name type="scientific">Candidatus Nucleicultrix amoebiphila FS5</name>
    <dbReference type="NCBI Taxonomy" id="1414854"/>
    <lineage>
        <taxon>Bacteria</taxon>
        <taxon>Pseudomonadati</taxon>
        <taxon>Pseudomonadota</taxon>
        <taxon>Alphaproteobacteria</taxon>
        <taxon>Holosporales</taxon>
        <taxon>Candidatus Nucleicultricaceae</taxon>
        <taxon>Candidatus Nucleicultrix</taxon>
    </lineage>
</organism>
<dbReference type="STRING" id="1414854.GQ61_05140"/>
<gene>
    <name evidence="4" type="ORF">GQ61_05140</name>
</gene>
<name>A0A1W6N4G3_9PROT</name>
<dbReference type="RefSeq" id="WP_085784266.1">
    <property type="nucleotide sequence ID" value="NZ_CP008743.1"/>
</dbReference>
<keyword evidence="2" id="KW-1133">Transmembrane helix</keyword>
<dbReference type="KEGG" id="naf:GQ61_05140"/>
<keyword evidence="2" id="KW-0812">Transmembrane</keyword>
<reference evidence="4 5" key="1">
    <citation type="submission" date="2014-06" db="EMBL/GenBank/DDBJ databases">
        <title>The genome of the endonuclear symbiont Nucleicultrix amoebiphila.</title>
        <authorList>
            <person name="Schulz F."/>
            <person name="Horn M."/>
        </authorList>
    </citation>
    <scope>NUCLEOTIDE SEQUENCE [LARGE SCALE GENOMIC DNA]</scope>
    <source>
        <strain evidence="4 5">FS5</strain>
    </source>
</reference>
<feature type="transmembrane region" description="Helical" evidence="2">
    <location>
        <begin position="32"/>
        <end position="53"/>
    </location>
</feature>
<dbReference type="EMBL" id="CP008743">
    <property type="protein sequence ID" value="ARN84777.1"/>
    <property type="molecule type" value="Genomic_DNA"/>
</dbReference>
<keyword evidence="5" id="KW-1185">Reference proteome</keyword>
<feature type="region of interest" description="Disordered" evidence="1">
    <location>
        <begin position="876"/>
        <end position="915"/>
    </location>
</feature>
<keyword evidence="2" id="KW-0472">Membrane</keyword>
<feature type="transmembrane region" description="Helical" evidence="2">
    <location>
        <begin position="6"/>
        <end position="25"/>
    </location>
</feature>
<dbReference type="Proteomes" id="UP000237351">
    <property type="component" value="Chromosome"/>
</dbReference>
<evidence type="ECO:0000313" key="4">
    <source>
        <dbReference type="EMBL" id="ARN84777.1"/>
    </source>
</evidence>
<feature type="transmembrane region" description="Helical" evidence="2">
    <location>
        <begin position="346"/>
        <end position="368"/>
    </location>
</feature>
<evidence type="ECO:0000256" key="2">
    <source>
        <dbReference type="SAM" id="Phobius"/>
    </source>
</evidence>
<dbReference type="InterPro" id="IPR012931">
    <property type="entry name" value="TraG_N_Proteobacteria"/>
</dbReference>
<feature type="domain" description="TraG N-terminal Proteobacteria" evidence="3">
    <location>
        <begin position="4"/>
        <end position="466"/>
    </location>
</feature>
<proteinExistence type="predicted"/>